<organism evidence="3 4">
    <name type="scientific">Brachionus calyciflorus</name>
    <dbReference type="NCBI Taxonomy" id="104777"/>
    <lineage>
        <taxon>Eukaryota</taxon>
        <taxon>Metazoa</taxon>
        <taxon>Spiralia</taxon>
        <taxon>Gnathifera</taxon>
        <taxon>Rotifera</taxon>
        <taxon>Eurotatoria</taxon>
        <taxon>Monogononta</taxon>
        <taxon>Pseudotrocha</taxon>
        <taxon>Ploima</taxon>
        <taxon>Brachionidae</taxon>
        <taxon>Brachionus</taxon>
    </lineage>
</organism>
<dbReference type="InterPro" id="IPR046700">
    <property type="entry name" value="DUF6570"/>
</dbReference>
<keyword evidence="4" id="KW-1185">Reference proteome</keyword>
<name>A0A814J259_9BILA</name>
<evidence type="ECO:0000313" key="3">
    <source>
        <dbReference type="EMBL" id="CAF1032326.1"/>
    </source>
</evidence>
<feature type="domain" description="DUF6570" evidence="2">
    <location>
        <begin position="32"/>
        <end position="158"/>
    </location>
</feature>
<evidence type="ECO:0000313" key="4">
    <source>
        <dbReference type="Proteomes" id="UP000663879"/>
    </source>
</evidence>
<evidence type="ECO:0000259" key="2">
    <source>
        <dbReference type="Pfam" id="PF20209"/>
    </source>
</evidence>
<dbReference type="Pfam" id="PF20209">
    <property type="entry name" value="DUF6570"/>
    <property type="match status" value="1"/>
</dbReference>
<feature type="domain" description="Helitron helicase-like" evidence="1">
    <location>
        <begin position="300"/>
        <end position="468"/>
    </location>
</feature>
<sequence length="593" mass="69307">MDEIKQFYCVNCHELWPSKLNYCLQCKIDNIKYSRANDMISLIDELNFDVKKCFEELTMIEEMLISPILVIMSVFRLPGGALTNRGFCANFSQNIQPIINILPRVTKDLPILILKKKDQMNRIRHFVVNKRRVFICLDYLCKNNPQYIAHGIKIDQNLIDLLPDNGIPQDFNEMGAIDSELLIEKGPELFEETSTISEDNISNDEFIEAYVENDQNEVLLDDKMKNAINFPQASMSSLNEYTTDSICSLAFPKLFPNGTGDPTKKARIKDVTEALAFKHLMKSAAKSYKTDDFYYPWAQHPRFKFWAYDRLRRHRGLEQCKVFLKHNIHDANLTMKDLKELINSRDCDTFMKKMSTYAANITGSDAYWYKRRSELEATFEQMKTATAFFTFSYPDHHLYDLHKLMPGPRAETQAQKYRNLMNNPHLVDWFFSYRLNEFLKVVFDDILDCDWRWHRYEWQSRSSIHAHGAVKFKNDPDLVKLTTEVYIGRLAEKKIENGEYNSQEIYKQLMNDVNKGRESEEILINYTDTLITAMNPRTSETESGVPDPHPCSLKTSNIEESRLNDDYNELINCCQRHVCRINGYCKSKNIGEC</sequence>
<dbReference type="Proteomes" id="UP000663879">
    <property type="component" value="Unassembled WGS sequence"/>
</dbReference>
<dbReference type="OrthoDB" id="416437at2759"/>
<feature type="non-terminal residue" evidence="3">
    <location>
        <position position="593"/>
    </location>
</feature>
<dbReference type="InterPro" id="IPR025476">
    <property type="entry name" value="Helitron_helicase-like"/>
</dbReference>
<dbReference type="EMBL" id="CAJNOC010004746">
    <property type="protein sequence ID" value="CAF1032326.1"/>
    <property type="molecule type" value="Genomic_DNA"/>
</dbReference>
<comment type="caution">
    <text evidence="3">The sequence shown here is derived from an EMBL/GenBank/DDBJ whole genome shotgun (WGS) entry which is preliminary data.</text>
</comment>
<reference evidence="3" key="1">
    <citation type="submission" date="2021-02" db="EMBL/GenBank/DDBJ databases">
        <authorList>
            <person name="Nowell W R."/>
        </authorList>
    </citation>
    <scope>NUCLEOTIDE SEQUENCE</scope>
    <source>
        <strain evidence="3">Ploen Becks lab</strain>
    </source>
</reference>
<evidence type="ECO:0000259" key="1">
    <source>
        <dbReference type="Pfam" id="PF14214"/>
    </source>
</evidence>
<dbReference type="AlphaFoldDB" id="A0A814J259"/>
<evidence type="ECO:0008006" key="5">
    <source>
        <dbReference type="Google" id="ProtNLM"/>
    </source>
</evidence>
<gene>
    <name evidence="3" type="ORF">OXX778_LOCUS17930</name>
</gene>
<protein>
    <recommendedName>
        <fullName evidence="5">ATP-dependent DNA helicase PIF1</fullName>
    </recommendedName>
</protein>
<accession>A0A814J259</accession>
<dbReference type="Pfam" id="PF14214">
    <property type="entry name" value="Helitron_like_N"/>
    <property type="match status" value="1"/>
</dbReference>
<proteinExistence type="predicted"/>